<accession>A0A182RUM8</accession>
<proteinExistence type="predicted"/>
<dbReference type="EnsemblMetazoa" id="AFUN009987-RA">
    <property type="protein sequence ID" value="AFUN009987-PA"/>
    <property type="gene ID" value="AFUN009987"/>
</dbReference>
<name>A0A182RUM8_ANOFN</name>
<dbReference type="AlphaFoldDB" id="A0A182RUM8"/>
<dbReference type="STRING" id="62324.A0A182RUM8"/>
<evidence type="ECO:0000313" key="1">
    <source>
        <dbReference type="EnsemblMetazoa" id="AFUN009987-PA"/>
    </source>
</evidence>
<reference evidence="1" key="1">
    <citation type="submission" date="2020-05" db="UniProtKB">
        <authorList>
            <consortium name="EnsemblMetazoa"/>
        </authorList>
    </citation>
    <scope>IDENTIFICATION</scope>
    <source>
        <strain evidence="1">FUMOZ</strain>
    </source>
</reference>
<sequence length="181" mass="20732">MKFPLPSISTLQKNAQKINLKQGILDDIMEFVVEKIIEYDPAADEILGPYNNIQVVVARGLFKNRKQPIFIGFDQKMTDEIILSIIGQLYDKGINVVAVVSNNYQNNVGCWKNLGAHDYTRPFFCTSSYIKKHGPRMLKLTGNWLVDHGFMYDDKQITAKPLWKLLHARAEAEMTPIFKIN</sequence>
<organism evidence="1">
    <name type="scientific">Anopheles funestus</name>
    <name type="common">African malaria mosquito</name>
    <dbReference type="NCBI Taxonomy" id="62324"/>
    <lineage>
        <taxon>Eukaryota</taxon>
        <taxon>Metazoa</taxon>
        <taxon>Ecdysozoa</taxon>
        <taxon>Arthropoda</taxon>
        <taxon>Hexapoda</taxon>
        <taxon>Insecta</taxon>
        <taxon>Pterygota</taxon>
        <taxon>Neoptera</taxon>
        <taxon>Endopterygota</taxon>
        <taxon>Diptera</taxon>
        <taxon>Nematocera</taxon>
        <taxon>Culicoidea</taxon>
        <taxon>Culicidae</taxon>
        <taxon>Anophelinae</taxon>
        <taxon>Anopheles</taxon>
    </lineage>
</organism>
<protein>
    <submittedName>
        <fullName evidence="1">Uncharacterized protein</fullName>
    </submittedName>
</protein>
<dbReference type="VEuPathDB" id="VectorBase:AFUN009987"/>